<dbReference type="GeneID" id="20189646"/>
<evidence type="ECO:0000256" key="1">
    <source>
        <dbReference type="SAM" id="MobiDB-lite"/>
    </source>
</evidence>
<dbReference type="Proteomes" id="UP000018817">
    <property type="component" value="Unassembled WGS sequence"/>
</dbReference>
<sequence>MTSALRGRSHQILHSVSTALAARKNVEGDARASCVLVAPPEEIIIRCGLAGTASTCIFASVHVNGNAAHSKRKRQHAHQARASSDSNATGRCSRTLALHTQHTRGGTWSWSSLDIGKLNAVPTNN</sequence>
<dbReference type="RefSeq" id="XP_008893747.1">
    <property type="nucleotide sequence ID" value="XM_008895499.1"/>
</dbReference>
<name>W2R8N6_PHYN3</name>
<organism evidence="2 3">
    <name type="scientific">Phytophthora nicotianae (strain INRA-310)</name>
    <name type="common">Phytophthora parasitica</name>
    <dbReference type="NCBI Taxonomy" id="761204"/>
    <lineage>
        <taxon>Eukaryota</taxon>
        <taxon>Sar</taxon>
        <taxon>Stramenopiles</taxon>
        <taxon>Oomycota</taxon>
        <taxon>Peronosporomycetes</taxon>
        <taxon>Peronosporales</taxon>
        <taxon>Peronosporaceae</taxon>
        <taxon>Phytophthora</taxon>
    </lineage>
</organism>
<reference evidence="2 3" key="2">
    <citation type="submission" date="2013-11" db="EMBL/GenBank/DDBJ databases">
        <title>The Genome Sequence of Phytophthora parasitica INRA-310.</title>
        <authorList>
            <consortium name="The Broad Institute Genomics Platform"/>
            <person name="Russ C."/>
            <person name="Tyler B."/>
            <person name="Panabieres F."/>
            <person name="Shan W."/>
            <person name="Tripathy S."/>
            <person name="Grunwald N."/>
            <person name="Machado M."/>
            <person name="Johnson C.S."/>
            <person name="Arredondo F."/>
            <person name="Hong C."/>
            <person name="Coffey M."/>
            <person name="Young S.K."/>
            <person name="Zeng Q."/>
            <person name="Gargeya S."/>
            <person name="Fitzgerald M."/>
            <person name="Abouelleil A."/>
            <person name="Alvarado L."/>
            <person name="Chapman S.B."/>
            <person name="Gainer-Dewar J."/>
            <person name="Goldberg J."/>
            <person name="Griggs A."/>
            <person name="Gujja S."/>
            <person name="Hansen M."/>
            <person name="Howarth C."/>
            <person name="Imamovic A."/>
            <person name="Ireland A."/>
            <person name="Larimer J."/>
            <person name="McCowan C."/>
            <person name="Murphy C."/>
            <person name="Pearson M."/>
            <person name="Poon T.W."/>
            <person name="Priest M."/>
            <person name="Roberts A."/>
            <person name="Saif S."/>
            <person name="Shea T."/>
            <person name="Sykes S."/>
            <person name="Wortman J."/>
            <person name="Nusbaum C."/>
            <person name="Birren B."/>
        </authorList>
    </citation>
    <scope>NUCLEOTIDE SEQUENCE [LARGE SCALE GENOMIC DNA]</scope>
    <source>
        <strain evidence="2 3">INRA-310</strain>
    </source>
</reference>
<gene>
    <name evidence="2" type="ORF">PPTG_21047</name>
</gene>
<dbReference type="AlphaFoldDB" id="W2R8N6"/>
<dbReference type="VEuPathDB" id="FungiDB:PPTG_21047"/>
<reference evidence="3" key="1">
    <citation type="submission" date="2011-12" db="EMBL/GenBank/DDBJ databases">
        <authorList>
            <consortium name="The Broad Institute Genome Sequencing Platform"/>
            <person name="Russ C."/>
            <person name="Tyler B."/>
            <person name="Panabieres F."/>
            <person name="Shan W."/>
            <person name="Tripathy S."/>
            <person name="Grunwald N."/>
            <person name="Machado M."/>
            <person name="Young S.K."/>
            <person name="Zeng Q."/>
            <person name="Gargeya S."/>
            <person name="Fitzgerald M."/>
            <person name="Haas B."/>
            <person name="Abouelleil A."/>
            <person name="Alvarado L."/>
            <person name="Arachchi H.M."/>
            <person name="Berlin A."/>
            <person name="Chapman S.B."/>
            <person name="Gearin G."/>
            <person name="Goldberg J."/>
            <person name="Griggs A."/>
            <person name="Gujja S."/>
            <person name="Hansen M."/>
            <person name="Heiman D."/>
            <person name="Howarth C."/>
            <person name="Larimer J."/>
            <person name="Lui A."/>
            <person name="MacDonald P.J.P."/>
            <person name="McCowen C."/>
            <person name="Montmayeur A."/>
            <person name="Murphy C."/>
            <person name="Neiman D."/>
            <person name="Pearson M."/>
            <person name="Priest M."/>
            <person name="Roberts A."/>
            <person name="Saif S."/>
            <person name="Shea T."/>
            <person name="Sisk P."/>
            <person name="Stolte C."/>
            <person name="Sykes S."/>
            <person name="Wortman J."/>
            <person name="Nusbaum C."/>
            <person name="Birren B."/>
        </authorList>
    </citation>
    <scope>NUCLEOTIDE SEQUENCE [LARGE SCALE GENOMIC DNA]</scope>
    <source>
        <strain evidence="3">INRA-310</strain>
    </source>
</reference>
<evidence type="ECO:0000313" key="2">
    <source>
        <dbReference type="EMBL" id="ETN21074.1"/>
    </source>
</evidence>
<protein>
    <submittedName>
        <fullName evidence="2">Uncharacterized protein</fullName>
    </submittedName>
</protein>
<feature type="compositionally biased region" description="Polar residues" evidence="1">
    <location>
        <begin position="81"/>
        <end position="91"/>
    </location>
</feature>
<feature type="region of interest" description="Disordered" evidence="1">
    <location>
        <begin position="69"/>
        <end position="91"/>
    </location>
</feature>
<dbReference type="EMBL" id="KI669563">
    <property type="protein sequence ID" value="ETN21074.1"/>
    <property type="molecule type" value="Genomic_DNA"/>
</dbReference>
<evidence type="ECO:0000313" key="3">
    <source>
        <dbReference type="Proteomes" id="UP000018817"/>
    </source>
</evidence>
<dbReference type="OMA" id="RKRQHAH"/>
<accession>W2R8N6</accession>
<feature type="compositionally biased region" description="Basic residues" evidence="1">
    <location>
        <begin position="69"/>
        <end position="79"/>
    </location>
</feature>
<proteinExistence type="predicted"/>